<keyword evidence="2" id="KW-1185">Reference proteome</keyword>
<sequence>MEILNDIEAVCVIFALTRNTNLKKGKNKVKRRHWVHPLNLKRPENGHYPEEFFKYYRMSITSFNELISLIGLKLSKQHTGLLMPISPEERLTITLRHKIHFRRATQNDCNPANSTDSPNLFYGRAAVLPQAPDNFPGGIAGIRLHIRNLQFITEIFISVKNCGRTCKNF</sequence>
<gene>
    <name evidence="1" type="ORF">FWK35_00005860</name>
</gene>
<proteinExistence type="predicted"/>
<dbReference type="AlphaFoldDB" id="A0A6G0Z001"/>
<dbReference type="OrthoDB" id="6576521at2759"/>
<dbReference type="EMBL" id="VUJU01001843">
    <property type="protein sequence ID" value="KAF0763594.1"/>
    <property type="molecule type" value="Genomic_DNA"/>
</dbReference>
<evidence type="ECO:0000313" key="2">
    <source>
        <dbReference type="Proteomes" id="UP000478052"/>
    </source>
</evidence>
<accession>A0A6G0Z001</accession>
<evidence type="ECO:0000313" key="1">
    <source>
        <dbReference type="EMBL" id="KAF0763594.1"/>
    </source>
</evidence>
<name>A0A6G0Z001_APHCR</name>
<organism evidence="1 2">
    <name type="scientific">Aphis craccivora</name>
    <name type="common">Cowpea aphid</name>
    <dbReference type="NCBI Taxonomy" id="307492"/>
    <lineage>
        <taxon>Eukaryota</taxon>
        <taxon>Metazoa</taxon>
        <taxon>Ecdysozoa</taxon>
        <taxon>Arthropoda</taxon>
        <taxon>Hexapoda</taxon>
        <taxon>Insecta</taxon>
        <taxon>Pterygota</taxon>
        <taxon>Neoptera</taxon>
        <taxon>Paraneoptera</taxon>
        <taxon>Hemiptera</taxon>
        <taxon>Sternorrhyncha</taxon>
        <taxon>Aphidomorpha</taxon>
        <taxon>Aphidoidea</taxon>
        <taxon>Aphididae</taxon>
        <taxon>Aphidini</taxon>
        <taxon>Aphis</taxon>
        <taxon>Aphis</taxon>
    </lineage>
</organism>
<comment type="caution">
    <text evidence="1">The sequence shown here is derived from an EMBL/GenBank/DDBJ whole genome shotgun (WGS) entry which is preliminary data.</text>
</comment>
<protein>
    <submittedName>
        <fullName evidence="1">DDE Tnp4 domain-containing protein</fullName>
    </submittedName>
</protein>
<reference evidence="1 2" key="1">
    <citation type="submission" date="2019-08" db="EMBL/GenBank/DDBJ databases">
        <title>Whole genome of Aphis craccivora.</title>
        <authorList>
            <person name="Voronova N.V."/>
            <person name="Shulinski R.S."/>
            <person name="Bandarenka Y.V."/>
            <person name="Zhorov D.G."/>
            <person name="Warner D."/>
        </authorList>
    </citation>
    <scope>NUCLEOTIDE SEQUENCE [LARGE SCALE GENOMIC DNA]</scope>
    <source>
        <strain evidence="1">180601</strain>
        <tissue evidence="1">Whole Body</tissue>
    </source>
</reference>
<dbReference type="Proteomes" id="UP000478052">
    <property type="component" value="Unassembled WGS sequence"/>
</dbReference>